<dbReference type="PANTHER" id="PTHR11803">
    <property type="entry name" value="2-IMINOBUTANOATE/2-IMINOPROPANOATE DEAMINASE RIDA"/>
    <property type="match status" value="1"/>
</dbReference>
<dbReference type="PANTHER" id="PTHR11803:SF44">
    <property type="entry name" value="RUTC FAMILY PROTEIN YJGH"/>
    <property type="match status" value="1"/>
</dbReference>
<dbReference type="OrthoDB" id="9809792at2"/>
<dbReference type="Pfam" id="PF01042">
    <property type="entry name" value="Ribonuc_L-PSP"/>
    <property type="match status" value="1"/>
</dbReference>
<evidence type="ECO:0000256" key="1">
    <source>
        <dbReference type="SAM" id="SignalP"/>
    </source>
</evidence>
<sequence>MKAIAMAALLLAGPAAAQTAAYPKRVPAPGGEVVIPSAGAERAYDEYHYAPARRAGDWLYVSGVVIGRAPGEGNDAAAFKLQVRRGFEALRRILAASGARFEDVVMVNSFHVWDGPDFKGTRLEQYQAYDAVKSEFMPAPHAAATAVGTTGLLAPGGIVEVQVIAYVPQKR</sequence>
<feature type="chain" id="PRO_5013195073" description="RidA family protein" evidence="1">
    <location>
        <begin position="18"/>
        <end position="171"/>
    </location>
</feature>
<dbReference type="GO" id="GO:0005829">
    <property type="term" value="C:cytosol"/>
    <property type="evidence" value="ECO:0007669"/>
    <property type="project" value="TreeGrafter"/>
</dbReference>
<comment type="caution">
    <text evidence="2">The sequence shown here is derived from an EMBL/GenBank/DDBJ whole genome shotgun (WGS) entry which is preliminary data.</text>
</comment>
<proteinExistence type="predicted"/>
<name>A0A2A2SFS5_9SPHN</name>
<dbReference type="Gene3D" id="3.30.1330.40">
    <property type="entry name" value="RutC-like"/>
    <property type="match status" value="1"/>
</dbReference>
<dbReference type="InterPro" id="IPR006175">
    <property type="entry name" value="YjgF/YER057c/UK114"/>
</dbReference>
<dbReference type="EMBL" id="NSLI01000003">
    <property type="protein sequence ID" value="PAX08154.1"/>
    <property type="molecule type" value="Genomic_DNA"/>
</dbReference>
<reference evidence="3" key="1">
    <citation type="submission" date="2017-09" db="EMBL/GenBank/DDBJ databases">
        <authorList>
            <person name="Feng G."/>
            <person name="Zhu H."/>
        </authorList>
    </citation>
    <scope>NUCLEOTIDE SEQUENCE [LARGE SCALE GENOMIC DNA]</scope>
    <source>
        <strain evidence="3">1PNM-20</strain>
    </source>
</reference>
<evidence type="ECO:0000313" key="3">
    <source>
        <dbReference type="Proteomes" id="UP000218151"/>
    </source>
</evidence>
<dbReference type="AlphaFoldDB" id="A0A2A2SFS5"/>
<accession>A0A2A2SFS5</accession>
<evidence type="ECO:0008006" key="4">
    <source>
        <dbReference type="Google" id="ProtNLM"/>
    </source>
</evidence>
<dbReference type="RefSeq" id="WP_095998396.1">
    <property type="nucleotide sequence ID" value="NZ_NSLI01000003.1"/>
</dbReference>
<keyword evidence="1" id="KW-0732">Signal</keyword>
<dbReference type="Proteomes" id="UP000218151">
    <property type="component" value="Unassembled WGS sequence"/>
</dbReference>
<dbReference type="SUPFAM" id="SSF55298">
    <property type="entry name" value="YjgF-like"/>
    <property type="match status" value="1"/>
</dbReference>
<dbReference type="GO" id="GO:0019239">
    <property type="term" value="F:deaminase activity"/>
    <property type="evidence" value="ECO:0007669"/>
    <property type="project" value="TreeGrafter"/>
</dbReference>
<protein>
    <recommendedName>
        <fullName evidence="4">RidA family protein</fullName>
    </recommendedName>
</protein>
<keyword evidence="3" id="KW-1185">Reference proteome</keyword>
<dbReference type="InterPro" id="IPR035959">
    <property type="entry name" value="RutC-like_sf"/>
</dbReference>
<feature type="signal peptide" evidence="1">
    <location>
        <begin position="1"/>
        <end position="17"/>
    </location>
</feature>
<evidence type="ECO:0000313" key="2">
    <source>
        <dbReference type="EMBL" id="PAX08154.1"/>
    </source>
</evidence>
<organism evidence="2 3">
    <name type="scientific">Sphingomonas lenta</name>
    <dbReference type="NCBI Taxonomy" id="1141887"/>
    <lineage>
        <taxon>Bacteria</taxon>
        <taxon>Pseudomonadati</taxon>
        <taxon>Pseudomonadota</taxon>
        <taxon>Alphaproteobacteria</taxon>
        <taxon>Sphingomonadales</taxon>
        <taxon>Sphingomonadaceae</taxon>
        <taxon>Sphingomonas</taxon>
    </lineage>
</organism>
<gene>
    <name evidence="2" type="ORF">CKY28_11275</name>
</gene>